<feature type="chain" id="PRO_5014376182" description="Sugar ABC transporter substrate-binding protein" evidence="5">
    <location>
        <begin position="21"/>
        <end position="413"/>
    </location>
</feature>
<feature type="signal peptide" evidence="5">
    <location>
        <begin position="1"/>
        <end position="20"/>
    </location>
</feature>
<dbReference type="PANTHER" id="PTHR43649:SF14">
    <property type="entry name" value="BLR3389 PROTEIN"/>
    <property type="match status" value="1"/>
</dbReference>
<reference evidence="6 7" key="1">
    <citation type="submission" date="2018-01" db="EMBL/GenBank/DDBJ databases">
        <title>Genomic Sequence of Chromobacterium MWU13-2610 from wild cranberry bogs within the Cape Cod National Seashore.</title>
        <authorList>
            <person name="O'Hara-Hanley K."/>
            <person name="Soby S."/>
            <person name="Harrison A."/>
        </authorList>
    </citation>
    <scope>NUCLEOTIDE SEQUENCE [LARGE SCALE GENOMIC DNA]</scope>
    <source>
        <strain evidence="6 7">MWU13-2610</strain>
    </source>
</reference>
<dbReference type="InterPro" id="IPR006059">
    <property type="entry name" value="SBP"/>
</dbReference>
<evidence type="ECO:0000313" key="6">
    <source>
        <dbReference type="EMBL" id="POA99542.1"/>
    </source>
</evidence>
<dbReference type="InterPro" id="IPR006061">
    <property type="entry name" value="SBP_1_CS"/>
</dbReference>
<dbReference type="AlphaFoldDB" id="A0A2K4MRC9"/>
<accession>A0A2K4MRC9</accession>
<dbReference type="GO" id="GO:0042597">
    <property type="term" value="C:periplasmic space"/>
    <property type="evidence" value="ECO:0007669"/>
    <property type="project" value="UniProtKB-SubCell"/>
</dbReference>
<evidence type="ECO:0000256" key="3">
    <source>
        <dbReference type="ARBA" id="ARBA00022448"/>
    </source>
</evidence>
<dbReference type="Proteomes" id="UP000236416">
    <property type="component" value="Unassembled WGS sequence"/>
</dbReference>
<name>A0A2K4MRC9_9NEIS</name>
<evidence type="ECO:0000256" key="5">
    <source>
        <dbReference type="SAM" id="SignalP"/>
    </source>
</evidence>
<evidence type="ECO:0008006" key="8">
    <source>
        <dbReference type="Google" id="ProtNLM"/>
    </source>
</evidence>
<keyword evidence="4 5" id="KW-0732">Signal</keyword>
<dbReference type="Pfam" id="PF01547">
    <property type="entry name" value="SBP_bac_1"/>
    <property type="match status" value="1"/>
</dbReference>
<dbReference type="InterPro" id="IPR050490">
    <property type="entry name" value="Bact_solute-bd_prot1"/>
</dbReference>
<sequence>MRLFALCLVLSGLLGQSAWAAELTAVVLSVNPQQYLAFHNAAQQFSAAHPAIKLTLRVVENEQYKRELPAMLSSASPPDVLFMFGGVALTDAVQKGQLAMLDRPGQANDWQQHMPPALLRLVTVEGKPYGVPLSYYPWAIYYNKLALAKAGVAPPTTFAELLASCDRLRAAGVAPITIAAKDLWPLAGWFDYLDLRMNGLEFHQQLLQGKLSWLRPQLAQVFAAWQQLRDHHCYDSDSAALDWRASLPMLYNQRAGMMLMGSFWTGQLPSRKINEIGMIAFPKIAAAESTYEEAPADVLVMTAKAAHRQEAEQFLRFFATPAVQAALASATGLLPARQDAPVANAPFLRQGRTLLNHAGGFSQFFDRDSHAEFAARAMPILREFAYGQLSAMEAQRKLEAERNRDYGPLSGKP</sequence>
<dbReference type="EMBL" id="PPTF01000019">
    <property type="protein sequence ID" value="POA99542.1"/>
    <property type="molecule type" value="Genomic_DNA"/>
</dbReference>
<dbReference type="PROSITE" id="PS01037">
    <property type="entry name" value="SBP_BACTERIAL_1"/>
    <property type="match status" value="1"/>
</dbReference>
<organism evidence="6 7">
    <name type="scientific">Chromobacterium sinusclupearum</name>
    <dbReference type="NCBI Taxonomy" id="2077146"/>
    <lineage>
        <taxon>Bacteria</taxon>
        <taxon>Pseudomonadati</taxon>
        <taxon>Pseudomonadota</taxon>
        <taxon>Betaproteobacteria</taxon>
        <taxon>Neisseriales</taxon>
        <taxon>Chromobacteriaceae</taxon>
        <taxon>Chromobacterium</taxon>
    </lineage>
</organism>
<evidence type="ECO:0000313" key="7">
    <source>
        <dbReference type="Proteomes" id="UP000236416"/>
    </source>
</evidence>
<dbReference type="SUPFAM" id="SSF53850">
    <property type="entry name" value="Periplasmic binding protein-like II"/>
    <property type="match status" value="1"/>
</dbReference>
<comment type="similarity">
    <text evidence="2">Belongs to the bacterial solute-binding protein 1 family.</text>
</comment>
<gene>
    <name evidence="6" type="ORF">C2134_05480</name>
</gene>
<evidence type="ECO:0000256" key="1">
    <source>
        <dbReference type="ARBA" id="ARBA00004418"/>
    </source>
</evidence>
<comment type="caution">
    <text evidence="6">The sequence shown here is derived from an EMBL/GenBank/DDBJ whole genome shotgun (WGS) entry which is preliminary data.</text>
</comment>
<comment type="subcellular location">
    <subcellularLocation>
        <location evidence="1">Periplasm</location>
    </subcellularLocation>
</comment>
<proteinExistence type="inferred from homology"/>
<keyword evidence="3" id="KW-0813">Transport</keyword>
<protein>
    <recommendedName>
        <fullName evidence="8">Sugar ABC transporter substrate-binding protein</fullName>
    </recommendedName>
</protein>
<keyword evidence="7" id="KW-1185">Reference proteome</keyword>
<evidence type="ECO:0000256" key="4">
    <source>
        <dbReference type="ARBA" id="ARBA00022729"/>
    </source>
</evidence>
<dbReference type="Gene3D" id="3.40.190.10">
    <property type="entry name" value="Periplasmic binding protein-like II"/>
    <property type="match status" value="2"/>
</dbReference>
<dbReference type="PANTHER" id="PTHR43649">
    <property type="entry name" value="ARABINOSE-BINDING PROTEIN-RELATED"/>
    <property type="match status" value="1"/>
</dbReference>
<evidence type="ECO:0000256" key="2">
    <source>
        <dbReference type="ARBA" id="ARBA00008520"/>
    </source>
</evidence>
<dbReference type="RefSeq" id="WP_103318189.1">
    <property type="nucleotide sequence ID" value="NZ_PPTF01000019.1"/>
</dbReference>
<dbReference type="GO" id="GO:0055085">
    <property type="term" value="P:transmembrane transport"/>
    <property type="evidence" value="ECO:0007669"/>
    <property type="project" value="InterPro"/>
</dbReference>